<gene>
    <name evidence="11" type="ORF">SAMN04487971_10847</name>
</gene>
<organism evidence="11 12">
    <name type="scientific">Paracoccus chinensis</name>
    <dbReference type="NCBI Taxonomy" id="525640"/>
    <lineage>
        <taxon>Bacteria</taxon>
        <taxon>Pseudomonadati</taxon>
        <taxon>Pseudomonadota</taxon>
        <taxon>Alphaproteobacteria</taxon>
        <taxon>Rhodobacterales</taxon>
        <taxon>Paracoccaceae</taxon>
        <taxon>Paracoccus</taxon>
    </lineage>
</organism>
<keyword evidence="5 11" id="KW-0012">Acyltransferase</keyword>
<keyword evidence="12" id="KW-1185">Reference proteome</keyword>
<dbReference type="GO" id="GO:0043810">
    <property type="term" value="F:ornithine-acyl [acyl carrier protein] N-acyltransferase activity"/>
    <property type="evidence" value="ECO:0007669"/>
    <property type="project" value="UniProtKB-EC"/>
</dbReference>
<comment type="pathway">
    <text evidence="1">Lipid metabolism.</text>
</comment>
<dbReference type="AlphaFoldDB" id="A0A1G9ILL8"/>
<comment type="catalytic activity">
    <reaction evidence="10">
        <text>a (3R)-hydroxyacyl-[ACP] + L-ornithine = a lyso-ornithine lipid + holo-[ACP] + H(+)</text>
        <dbReference type="Rhea" id="RHEA:20633"/>
        <dbReference type="Rhea" id="RHEA-COMP:9685"/>
        <dbReference type="Rhea" id="RHEA-COMP:9945"/>
        <dbReference type="ChEBI" id="CHEBI:15378"/>
        <dbReference type="ChEBI" id="CHEBI:46911"/>
        <dbReference type="ChEBI" id="CHEBI:64479"/>
        <dbReference type="ChEBI" id="CHEBI:78827"/>
        <dbReference type="ChEBI" id="CHEBI:138482"/>
        <dbReference type="EC" id="2.3.2.30"/>
    </reaction>
    <physiologicalReaction direction="left-to-right" evidence="10">
        <dbReference type="Rhea" id="RHEA:20634"/>
    </physiologicalReaction>
</comment>
<accession>A0A1G9ILL8</accession>
<evidence type="ECO:0000256" key="7">
    <source>
        <dbReference type="ARBA" id="ARBA00039058"/>
    </source>
</evidence>
<evidence type="ECO:0000256" key="1">
    <source>
        <dbReference type="ARBA" id="ARBA00005189"/>
    </source>
</evidence>
<reference evidence="12" key="1">
    <citation type="submission" date="2016-10" db="EMBL/GenBank/DDBJ databases">
        <authorList>
            <person name="Varghese N."/>
            <person name="Submissions S."/>
        </authorList>
    </citation>
    <scope>NUCLEOTIDE SEQUENCE [LARGE SCALE GENOMIC DNA]</scope>
    <source>
        <strain evidence="12">CGMCC 1.7655</strain>
    </source>
</reference>
<dbReference type="Proteomes" id="UP000199555">
    <property type="component" value="Unassembled WGS sequence"/>
</dbReference>
<dbReference type="InterPro" id="IPR016181">
    <property type="entry name" value="Acyl_CoA_acyltransferase"/>
</dbReference>
<evidence type="ECO:0000256" key="5">
    <source>
        <dbReference type="ARBA" id="ARBA00023315"/>
    </source>
</evidence>
<evidence type="ECO:0000256" key="8">
    <source>
        <dbReference type="ARBA" id="ARBA00039866"/>
    </source>
</evidence>
<evidence type="ECO:0000256" key="4">
    <source>
        <dbReference type="ARBA" id="ARBA00023098"/>
    </source>
</evidence>
<evidence type="ECO:0000256" key="6">
    <source>
        <dbReference type="ARBA" id="ARBA00038095"/>
    </source>
</evidence>
<keyword evidence="4" id="KW-0443">Lipid metabolism</keyword>
<protein>
    <recommendedName>
        <fullName evidence="8">L-ornithine N(alpha)-acyltransferase</fullName>
        <ecNumber evidence="7">2.3.2.30</ecNumber>
    </recommendedName>
</protein>
<dbReference type="EC" id="2.3.2.30" evidence="7"/>
<sequence length="249" mass="28001">MPELRRGRYSVRVAQGEDDLRAAQRLRWLCFIGQRTGREDAEALDADALDDLCHHALIEDARSGRLVACFRMMHLASGAEIDRSYSAQYYDLEGLRDFPGPMVEVGRFCVRPAHSDPDILRVAWAFLARHVDQTGVELLFGCSSFLGTDAAGYEDAFAMLRERHLAPLRWRPRVKAPEVVRFAPLTDHPDAGRAMAGMPPLLRSYLMMGGWVSDHAVMDRQLNTMHVFTGLEVRSIPPARARTLRQLAG</sequence>
<dbReference type="STRING" id="525640.SAMN04487971_10847"/>
<dbReference type="GO" id="GO:0006629">
    <property type="term" value="P:lipid metabolic process"/>
    <property type="evidence" value="ECO:0007669"/>
    <property type="project" value="UniProtKB-KW"/>
</dbReference>
<evidence type="ECO:0000313" key="12">
    <source>
        <dbReference type="Proteomes" id="UP000199555"/>
    </source>
</evidence>
<dbReference type="EMBL" id="FNGE01000008">
    <property type="protein sequence ID" value="SDL25975.1"/>
    <property type="molecule type" value="Genomic_DNA"/>
</dbReference>
<dbReference type="InterPro" id="IPR052351">
    <property type="entry name" value="Ornithine_N-alpha-AT"/>
</dbReference>
<dbReference type="PANTHER" id="PTHR37323">
    <property type="entry name" value="GCN5-RELATED N-ACETYLTRANSFERASE"/>
    <property type="match status" value="1"/>
</dbReference>
<evidence type="ECO:0000256" key="10">
    <source>
        <dbReference type="ARBA" id="ARBA00047785"/>
    </source>
</evidence>
<dbReference type="Pfam" id="PF13444">
    <property type="entry name" value="Acetyltransf_5"/>
    <property type="match status" value="1"/>
</dbReference>
<evidence type="ECO:0000256" key="2">
    <source>
        <dbReference type="ARBA" id="ARBA00022516"/>
    </source>
</evidence>
<evidence type="ECO:0000256" key="3">
    <source>
        <dbReference type="ARBA" id="ARBA00022679"/>
    </source>
</evidence>
<evidence type="ECO:0000256" key="9">
    <source>
        <dbReference type="ARBA" id="ARBA00045724"/>
    </source>
</evidence>
<name>A0A1G9ILL8_9RHOB</name>
<dbReference type="RefSeq" id="WP_090755341.1">
    <property type="nucleotide sequence ID" value="NZ_FNGE01000008.1"/>
</dbReference>
<proteinExistence type="inferred from homology"/>
<dbReference type="Gene3D" id="3.40.630.30">
    <property type="match status" value="1"/>
</dbReference>
<keyword evidence="2" id="KW-0444">Lipid biosynthesis</keyword>
<dbReference type="PANTHER" id="PTHR37323:SF1">
    <property type="entry name" value="L-ORNITHINE N(ALPHA)-ACYLTRANSFERASE"/>
    <property type="match status" value="1"/>
</dbReference>
<comment type="function">
    <text evidence="9">Catalyzes the first step in the biosynthesis of ornithine lipids, which are phosphorus-free membrane lipids. Catalyzes the 3-hydroxyacyl-acyl carrier protein-dependent acylation of ornithine to form lyso-ornithine lipid (LOL).</text>
</comment>
<evidence type="ECO:0000313" key="11">
    <source>
        <dbReference type="EMBL" id="SDL25975.1"/>
    </source>
</evidence>
<dbReference type="SUPFAM" id="SSF55729">
    <property type="entry name" value="Acyl-CoA N-acyltransferases (Nat)"/>
    <property type="match status" value="1"/>
</dbReference>
<comment type="similarity">
    <text evidence="6">Belongs to the acetyltransferase family. OlsB subfamily.</text>
</comment>
<dbReference type="OrthoDB" id="9787072at2"/>
<keyword evidence="3 11" id="KW-0808">Transferase</keyword>